<protein>
    <recommendedName>
        <fullName evidence="3 11">tRNA uridine 5-carboxymethylaminomethyl modification enzyme MnmG</fullName>
    </recommendedName>
    <alternativeName>
        <fullName evidence="10 11">Glucose-inhibited division protein A</fullName>
    </alternativeName>
</protein>
<feature type="binding site" evidence="11">
    <location>
        <position position="127"/>
    </location>
    <ligand>
        <name>FAD</name>
        <dbReference type="ChEBI" id="CHEBI:57692"/>
    </ligand>
</feature>
<organism evidence="13 14">
    <name type="scientific">Streptococcus dentalis</name>
    <dbReference type="NCBI Taxonomy" id="3098075"/>
    <lineage>
        <taxon>Bacteria</taxon>
        <taxon>Bacillati</taxon>
        <taxon>Bacillota</taxon>
        <taxon>Bacilli</taxon>
        <taxon>Lactobacillales</taxon>
        <taxon>Streptococcaceae</taxon>
        <taxon>Streptococcus</taxon>
    </lineage>
</organism>
<evidence type="ECO:0000256" key="4">
    <source>
        <dbReference type="ARBA" id="ARBA00022490"/>
    </source>
</evidence>
<proteinExistence type="inferred from homology"/>
<evidence type="ECO:0000256" key="3">
    <source>
        <dbReference type="ARBA" id="ARBA00020461"/>
    </source>
</evidence>
<evidence type="ECO:0000259" key="12">
    <source>
        <dbReference type="SMART" id="SM01228"/>
    </source>
</evidence>
<dbReference type="InterPro" id="IPR049312">
    <property type="entry name" value="GIDA_C_N"/>
</dbReference>
<keyword evidence="4 11" id="KW-0963">Cytoplasm</keyword>
<evidence type="ECO:0000256" key="8">
    <source>
        <dbReference type="ARBA" id="ARBA00023027"/>
    </source>
</evidence>
<dbReference type="PROSITE" id="PS01281">
    <property type="entry name" value="GIDA_2"/>
    <property type="match status" value="1"/>
</dbReference>
<evidence type="ECO:0000256" key="2">
    <source>
        <dbReference type="ARBA" id="ARBA00007653"/>
    </source>
</evidence>
<dbReference type="InterPro" id="IPR040131">
    <property type="entry name" value="MnmG_N"/>
</dbReference>
<dbReference type="Gene3D" id="3.50.50.60">
    <property type="entry name" value="FAD/NAD(P)-binding domain"/>
    <property type="match status" value="2"/>
</dbReference>
<dbReference type="InterPro" id="IPR044920">
    <property type="entry name" value="MnmG_C_subdom_sf"/>
</dbReference>
<reference evidence="13 14" key="1">
    <citation type="submission" date="2023-11" db="EMBL/GenBank/DDBJ databases">
        <title>Description of Streptococcus dentalis sp. nov., Streptococcus gingivalis sp. nov., Streptococcus lingualis sp. nov. isolated from human oral cavity.</title>
        <authorList>
            <person name="Choi Y.S."/>
            <person name="Goo B.J."/>
            <person name="Bae J.W."/>
        </authorList>
    </citation>
    <scope>NUCLEOTIDE SEQUENCE [LARGE SCALE GENOMIC DNA]</scope>
    <source>
        <strain evidence="13 14">S1</strain>
    </source>
</reference>
<accession>A0ABZ0SZY6</accession>
<comment type="function">
    <text evidence="11">NAD-binding protein involved in the addition of a carboxymethylaminomethyl (cmnm) group at the wobble position (U34) of certain tRNAs, forming tRNA-cmnm(5)s(2)U34.</text>
</comment>
<comment type="subcellular location">
    <subcellularLocation>
        <location evidence="11">Cytoplasm</location>
    </subcellularLocation>
</comment>
<feature type="binding site" evidence="11">
    <location>
        <position position="182"/>
    </location>
    <ligand>
        <name>FAD</name>
        <dbReference type="ChEBI" id="CHEBI:57692"/>
    </ligand>
</feature>
<dbReference type="InterPro" id="IPR047001">
    <property type="entry name" value="MnmG_C_subdom"/>
</dbReference>
<dbReference type="PANTHER" id="PTHR11806:SF0">
    <property type="entry name" value="PROTEIN MTO1 HOMOLOG, MITOCHONDRIAL"/>
    <property type="match status" value="1"/>
</dbReference>
<dbReference type="PRINTS" id="PR00411">
    <property type="entry name" value="PNDRDTASEI"/>
</dbReference>
<dbReference type="HAMAP" id="MF_00129">
    <property type="entry name" value="MnmG_GidA"/>
    <property type="match status" value="1"/>
</dbReference>
<dbReference type="PROSITE" id="PS01280">
    <property type="entry name" value="GIDA_1"/>
    <property type="match status" value="1"/>
</dbReference>
<name>A0ABZ0SZY6_9STRE</name>
<dbReference type="Pfam" id="PF13932">
    <property type="entry name" value="SAM_GIDA_C"/>
    <property type="match status" value="1"/>
</dbReference>
<evidence type="ECO:0000256" key="5">
    <source>
        <dbReference type="ARBA" id="ARBA00022630"/>
    </source>
</evidence>
<dbReference type="InterPro" id="IPR004416">
    <property type="entry name" value="MnmG"/>
</dbReference>
<comment type="similarity">
    <text evidence="2 11">Belongs to the MnmG family.</text>
</comment>
<dbReference type="InterPro" id="IPR026904">
    <property type="entry name" value="MnmG_C"/>
</dbReference>
<dbReference type="Pfam" id="PF21680">
    <property type="entry name" value="GIDA_C_1st"/>
    <property type="match status" value="1"/>
</dbReference>
<feature type="binding site" evidence="11">
    <location>
        <begin position="276"/>
        <end position="290"/>
    </location>
    <ligand>
        <name>NAD(+)</name>
        <dbReference type="ChEBI" id="CHEBI:57540"/>
    </ligand>
</feature>
<evidence type="ECO:0000256" key="11">
    <source>
        <dbReference type="HAMAP-Rule" id="MF_00129"/>
    </source>
</evidence>
<dbReference type="RefSeq" id="WP_320911058.1">
    <property type="nucleotide sequence ID" value="NZ_CP139418.1"/>
</dbReference>
<evidence type="ECO:0000256" key="9">
    <source>
        <dbReference type="ARBA" id="ARBA00025948"/>
    </source>
</evidence>
<keyword evidence="7 11" id="KW-0274">FAD</keyword>
<keyword evidence="8 11" id="KW-0520">NAD</keyword>
<dbReference type="Gene3D" id="1.10.150.570">
    <property type="entry name" value="GidA associated domain, C-terminal subdomain"/>
    <property type="match status" value="1"/>
</dbReference>
<comment type="cofactor">
    <cofactor evidence="1 11">
        <name>FAD</name>
        <dbReference type="ChEBI" id="CHEBI:57692"/>
    </cofactor>
</comment>
<dbReference type="NCBIfam" id="TIGR00136">
    <property type="entry name" value="mnmG_gidA"/>
    <property type="match status" value="1"/>
</dbReference>
<comment type="subunit">
    <text evidence="9 11">Homodimer. Heterotetramer of two MnmE and two MnmG subunits.</text>
</comment>
<dbReference type="Proteomes" id="UP001326636">
    <property type="component" value="Chromosome"/>
</dbReference>
<evidence type="ECO:0000256" key="7">
    <source>
        <dbReference type="ARBA" id="ARBA00022827"/>
    </source>
</evidence>
<evidence type="ECO:0000313" key="13">
    <source>
        <dbReference type="EMBL" id="WPS54350.1"/>
    </source>
</evidence>
<feature type="binding site" evidence="11">
    <location>
        <begin position="15"/>
        <end position="20"/>
    </location>
    <ligand>
        <name>FAD</name>
        <dbReference type="ChEBI" id="CHEBI:57692"/>
    </ligand>
</feature>
<keyword evidence="14" id="KW-1185">Reference proteome</keyword>
<evidence type="ECO:0000256" key="1">
    <source>
        <dbReference type="ARBA" id="ARBA00001974"/>
    </source>
</evidence>
<dbReference type="SUPFAM" id="SSF51905">
    <property type="entry name" value="FAD/NAD(P)-binding domain"/>
    <property type="match status" value="1"/>
</dbReference>
<gene>
    <name evidence="11 13" type="primary">mnmG</name>
    <name evidence="11" type="synonym">gidA</name>
    <name evidence="13" type="ORF">SM121_02360</name>
</gene>
<evidence type="ECO:0000313" key="14">
    <source>
        <dbReference type="Proteomes" id="UP001326636"/>
    </source>
</evidence>
<feature type="binding site" evidence="11">
    <location>
        <position position="373"/>
    </location>
    <ligand>
        <name>FAD</name>
        <dbReference type="ChEBI" id="CHEBI:57692"/>
    </ligand>
</feature>
<dbReference type="Gene3D" id="1.10.10.1800">
    <property type="entry name" value="tRNA uridine 5-carboxymethylaminomethyl modification enzyme MnmG/GidA"/>
    <property type="match status" value="1"/>
</dbReference>
<evidence type="ECO:0000256" key="10">
    <source>
        <dbReference type="ARBA" id="ARBA00031800"/>
    </source>
</evidence>
<dbReference type="SMART" id="SM01228">
    <property type="entry name" value="GIDA_assoc_3"/>
    <property type="match status" value="1"/>
</dbReference>
<dbReference type="InterPro" id="IPR020595">
    <property type="entry name" value="MnmG-rel_CS"/>
</dbReference>
<feature type="domain" description="tRNA uridine 5-carboxymethylaminomethyl modification enzyme C-terminal subdomain" evidence="12">
    <location>
        <begin position="549"/>
        <end position="620"/>
    </location>
</feature>
<dbReference type="InterPro" id="IPR036188">
    <property type="entry name" value="FAD/NAD-bd_sf"/>
</dbReference>
<dbReference type="InterPro" id="IPR002218">
    <property type="entry name" value="MnmG-rel"/>
</dbReference>
<dbReference type="PANTHER" id="PTHR11806">
    <property type="entry name" value="GLUCOSE INHIBITED DIVISION PROTEIN A"/>
    <property type="match status" value="1"/>
</dbReference>
<dbReference type="EMBL" id="CP139418">
    <property type="protein sequence ID" value="WPS54350.1"/>
    <property type="molecule type" value="Genomic_DNA"/>
</dbReference>
<evidence type="ECO:0000256" key="6">
    <source>
        <dbReference type="ARBA" id="ARBA00022694"/>
    </source>
</evidence>
<sequence>MNNNFIEEYDIIVIGAGHAGVEASLAASRMGCKVLLATINIEMLAFMPCNPSIGGSAKGIVVREVDALGGEMAKNIDKTYIQMKMLNTGKGPAVRALRAQADKELYSKEMRKTVENQENLTLRQTMIDEILVENGKVVGVRTATHQEYGAKAVIVTTGTALRGEIIIGDLKYSSGPNHSLASINLADNLKQLGLEIGRFKTGTPPRVKASSINYDETEIQPGDEAPNHFSYTSRDEDYVKDQVPCWLTYTNGHSHEIIQNNLHRAPMFTGVVKGVGPRYCPSIEDKIVRFADKERHQLFLEPEGRNTEEVYVQGLSTSLPEDVQRDLVHSIKGLEKAEMMRTGYAIEYDMVLPHQLRATLETKKISGLFTAGQTNGTSGYEEAAGQGIIAGINAALKIQGKPELILKRSDGYIGVMIDDLVTKGTIEPYRLLTSRAEYRLILRHDNADMRLTEMGRAIGLVDDERWQRFETKKYQFENEMKRLDSIKLKPVKETNEKVAAIGFKPLTDAVTAKEFLRRPEVSYQDVVEFIGPAAEELDDKIIELIETEIKYEGYISKAMDQVEKMKRMEEKRIPANIDWDDIDSIATEARQKFKLINPETIGQASRISGVNPADISILMVYLEGKSRSISKNKANH</sequence>
<dbReference type="Pfam" id="PF01134">
    <property type="entry name" value="GIDA"/>
    <property type="match status" value="1"/>
</dbReference>
<keyword evidence="6 11" id="KW-0819">tRNA processing</keyword>
<keyword evidence="5 11" id="KW-0285">Flavoprotein</keyword>